<protein>
    <recommendedName>
        <fullName evidence="5">BZIP domain-containing protein</fullName>
    </recommendedName>
</protein>
<name>A0A8T2X6N3_POPDE</name>
<feature type="region of interest" description="Disordered" evidence="2">
    <location>
        <begin position="40"/>
        <end position="82"/>
    </location>
</feature>
<accession>A0A8T2X6N3</accession>
<organism evidence="3 4">
    <name type="scientific">Populus deltoides</name>
    <name type="common">Eastern poplar</name>
    <name type="synonym">Eastern cottonwood</name>
    <dbReference type="NCBI Taxonomy" id="3696"/>
    <lineage>
        <taxon>Eukaryota</taxon>
        <taxon>Viridiplantae</taxon>
        <taxon>Streptophyta</taxon>
        <taxon>Embryophyta</taxon>
        <taxon>Tracheophyta</taxon>
        <taxon>Spermatophyta</taxon>
        <taxon>Magnoliopsida</taxon>
        <taxon>eudicotyledons</taxon>
        <taxon>Gunneridae</taxon>
        <taxon>Pentapetalae</taxon>
        <taxon>rosids</taxon>
        <taxon>fabids</taxon>
        <taxon>Malpighiales</taxon>
        <taxon>Salicaceae</taxon>
        <taxon>Saliceae</taxon>
        <taxon>Populus</taxon>
    </lineage>
</organism>
<evidence type="ECO:0000256" key="1">
    <source>
        <dbReference type="SAM" id="Coils"/>
    </source>
</evidence>
<evidence type="ECO:0000313" key="3">
    <source>
        <dbReference type="EMBL" id="KAH8488274.1"/>
    </source>
</evidence>
<evidence type="ECO:0008006" key="5">
    <source>
        <dbReference type="Google" id="ProtNLM"/>
    </source>
</evidence>
<feature type="coiled-coil region" evidence="1">
    <location>
        <begin position="90"/>
        <end position="117"/>
    </location>
</feature>
<proteinExistence type="predicted"/>
<keyword evidence="1" id="KW-0175">Coiled coil</keyword>
<dbReference type="Proteomes" id="UP000807159">
    <property type="component" value="Chromosome 14"/>
</dbReference>
<evidence type="ECO:0000256" key="2">
    <source>
        <dbReference type="SAM" id="MobiDB-lite"/>
    </source>
</evidence>
<feature type="coiled-coil region" evidence="1">
    <location>
        <begin position="220"/>
        <end position="268"/>
    </location>
</feature>
<gene>
    <name evidence="3" type="ORF">H0E87_024080</name>
</gene>
<evidence type="ECO:0000313" key="4">
    <source>
        <dbReference type="Proteomes" id="UP000807159"/>
    </source>
</evidence>
<dbReference type="EMBL" id="JACEGQ020000014">
    <property type="protein sequence ID" value="KAH8488274.1"/>
    <property type="molecule type" value="Genomic_DNA"/>
</dbReference>
<dbReference type="Gene3D" id="1.20.5.170">
    <property type="match status" value="1"/>
</dbReference>
<comment type="caution">
    <text evidence="3">The sequence shown here is derived from an EMBL/GenBank/DDBJ whole genome shotgun (WGS) entry which is preliminary data.</text>
</comment>
<sequence>MGSGQHWSMIIKQAMEANTIELDPSGQELEGRRTIAGEISSVNHRTPCPSAPPIEGRVKSNDQKRQSKSEIDKRCNNKRKQKEDEIMKELESLDKISGELERENDKLEWQENQLEVTVYEEYRKIVSLLEDNNAGQNTDVQGASAHAGFPDANADINTFGEISMGHDGLNGLKREMNQAPITSNAGTFSRENASMNLQLAGSSGLTDMREKKRIADKKCREKRKRKINEAQERIKEHQRKNHKLLLQKVKSKAKATQLQKQLAQYRNISALMTSKNARRNALLEQLVLNGHVLQNTGQGSTSFSTQLPCFDIGDQGNTSFHEDLNWLLDGYIASVERHKPETELVEPPAHDEVAAIRAAHDPELENEGQSLVDPVFDVDDLLVML</sequence>
<reference evidence="3" key="1">
    <citation type="journal article" date="2021" name="J. Hered.">
        <title>Genome Assembly of Salicaceae Populus deltoides (Eastern Cottonwood) I-69 Based on Nanopore Sequencing and Hi-C Technologies.</title>
        <authorList>
            <person name="Bai S."/>
            <person name="Wu H."/>
            <person name="Zhang J."/>
            <person name="Pan Z."/>
            <person name="Zhao W."/>
            <person name="Li Z."/>
            <person name="Tong C."/>
        </authorList>
    </citation>
    <scope>NUCLEOTIDE SEQUENCE</scope>
    <source>
        <tissue evidence="3">Leaf</tissue>
    </source>
</reference>
<keyword evidence="4" id="KW-1185">Reference proteome</keyword>
<dbReference type="AlphaFoldDB" id="A0A8T2X6N3"/>
<feature type="compositionally biased region" description="Basic and acidic residues" evidence="2">
    <location>
        <begin position="56"/>
        <end position="82"/>
    </location>
</feature>